<keyword evidence="3" id="KW-1185">Reference proteome</keyword>
<name>A0A1Y2A2R8_9PLEO</name>
<feature type="compositionally biased region" description="Basic and acidic residues" evidence="1">
    <location>
        <begin position="227"/>
        <end position="237"/>
    </location>
</feature>
<organism evidence="2 3">
    <name type="scientific">Clohesyomyces aquaticus</name>
    <dbReference type="NCBI Taxonomy" id="1231657"/>
    <lineage>
        <taxon>Eukaryota</taxon>
        <taxon>Fungi</taxon>
        <taxon>Dikarya</taxon>
        <taxon>Ascomycota</taxon>
        <taxon>Pezizomycotina</taxon>
        <taxon>Dothideomycetes</taxon>
        <taxon>Pleosporomycetidae</taxon>
        <taxon>Pleosporales</taxon>
        <taxon>Lindgomycetaceae</taxon>
        <taxon>Clohesyomyces</taxon>
    </lineage>
</organism>
<dbReference type="EMBL" id="MCFA01000016">
    <property type="protein sequence ID" value="ORY16821.1"/>
    <property type="molecule type" value="Genomic_DNA"/>
</dbReference>
<evidence type="ECO:0000313" key="2">
    <source>
        <dbReference type="EMBL" id="ORY16821.1"/>
    </source>
</evidence>
<evidence type="ECO:0000256" key="1">
    <source>
        <dbReference type="SAM" id="MobiDB-lite"/>
    </source>
</evidence>
<comment type="caution">
    <text evidence="2">The sequence shown here is derived from an EMBL/GenBank/DDBJ whole genome shotgun (WGS) entry which is preliminary data.</text>
</comment>
<dbReference type="AlphaFoldDB" id="A0A1Y2A2R8"/>
<evidence type="ECO:0000313" key="3">
    <source>
        <dbReference type="Proteomes" id="UP000193144"/>
    </source>
</evidence>
<reference evidence="2 3" key="1">
    <citation type="submission" date="2016-07" db="EMBL/GenBank/DDBJ databases">
        <title>Pervasive Adenine N6-methylation of Active Genes in Fungi.</title>
        <authorList>
            <consortium name="DOE Joint Genome Institute"/>
            <person name="Mondo S.J."/>
            <person name="Dannebaum R.O."/>
            <person name="Kuo R.C."/>
            <person name="Labutti K."/>
            <person name="Haridas S."/>
            <person name="Kuo A."/>
            <person name="Salamov A."/>
            <person name="Ahrendt S.R."/>
            <person name="Lipzen A."/>
            <person name="Sullivan W."/>
            <person name="Andreopoulos W.B."/>
            <person name="Clum A."/>
            <person name="Lindquist E."/>
            <person name="Daum C."/>
            <person name="Ramamoorthy G.K."/>
            <person name="Gryganskyi A."/>
            <person name="Culley D."/>
            <person name="Magnuson J.K."/>
            <person name="James T.Y."/>
            <person name="O'Malley M.A."/>
            <person name="Stajich J.E."/>
            <person name="Spatafora J.W."/>
            <person name="Visel A."/>
            <person name="Grigoriev I.V."/>
        </authorList>
    </citation>
    <scope>NUCLEOTIDE SEQUENCE [LARGE SCALE GENOMIC DNA]</scope>
    <source>
        <strain evidence="2 3">CBS 115471</strain>
    </source>
</reference>
<protein>
    <recommendedName>
        <fullName evidence="4">Cyclin N-terminal domain-containing protein</fullName>
    </recommendedName>
</protein>
<sequence length="262" mass="28985">MDSPALSSAGSDFSDMTDEELDQYFANYVPLSNLPTPPPAKETFAGKTNKAPVYARHLSNLVPSNICTHRPYVPTIQSILSRANLPIEILAFAACILDALSQRFASSLRSCHLPCSSSLEFRSTFNGFRQPPPVDPEIVVVAALALALDFLEDKPRSNSHWARIETREEFTAKQIEATKRCILVDVDYGLFGIKESRVTRMMRDMQHATTSSLAEIRNTTTKTADMSAERDDRRPKLSLDLGVNLQGTAVWTNGLQTPEPSP</sequence>
<feature type="compositionally biased region" description="Polar residues" evidence="1">
    <location>
        <begin position="209"/>
        <end position="224"/>
    </location>
</feature>
<feature type="region of interest" description="Disordered" evidence="1">
    <location>
        <begin position="209"/>
        <end position="238"/>
    </location>
</feature>
<dbReference type="Proteomes" id="UP000193144">
    <property type="component" value="Unassembled WGS sequence"/>
</dbReference>
<accession>A0A1Y2A2R8</accession>
<evidence type="ECO:0008006" key="4">
    <source>
        <dbReference type="Google" id="ProtNLM"/>
    </source>
</evidence>
<dbReference type="OrthoDB" id="3877279at2759"/>
<proteinExistence type="predicted"/>
<gene>
    <name evidence="2" type="ORF">BCR34DRAFT_622259</name>
</gene>